<keyword evidence="9" id="KW-1185">Reference proteome</keyword>
<evidence type="ECO:0000256" key="4">
    <source>
        <dbReference type="ARBA" id="ARBA00023125"/>
    </source>
</evidence>
<keyword evidence="1" id="KW-0597">Phosphoprotein</keyword>
<gene>
    <name evidence="8" type="ORF">MOO46_03210</name>
</gene>
<name>A0ABY4PJE8_9LACO</name>
<dbReference type="InterPro" id="IPR001867">
    <property type="entry name" value="OmpR/PhoB-type_DNA-bd"/>
</dbReference>
<proteinExistence type="predicted"/>
<evidence type="ECO:0000259" key="7">
    <source>
        <dbReference type="PROSITE" id="PS51755"/>
    </source>
</evidence>
<dbReference type="EMBL" id="CP093362">
    <property type="protein sequence ID" value="UQS85581.1"/>
    <property type="molecule type" value="Genomic_DNA"/>
</dbReference>
<reference evidence="8 9" key="1">
    <citation type="journal article" date="2022" name="Int. J. Syst. Evol. Microbiol.">
        <title>Apilactobacillus apisilvae sp. nov., Nicolia spurrieriana gen. nov. sp. nov., Bombilactobacillus folatiphilus sp. nov. and Bombilactobacillus thymidiniphilus sp. nov., four new lactic acid bacterial isolates from stingless bees Tetragonula carbonaria and Austroplebeia australis.</title>
        <authorList>
            <person name="Oliphant S.A."/>
            <person name="Watson-Haigh N.S."/>
            <person name="Sumby K.M."/>
            <person name="Gardner J."/>
            <person name="Groom S."/>
            <person name="Jiranek V."/>
        </authorList>
    </citation>
    <scope>NUCLEOTIDE SEQUENCE [LARGE SCALE GENOMIC DNA]</scope>
    <source>
        <strain evidence="8 9">SG5_A10</strain>
    </source>
</reference>
<dbReference type="PANTHER" id="PTHR48111:SF21">
    <property type="entry name" value="DNA-BINDING DUAL MASTER TRANSCRIPTIONAL REGULATOR RPAA"/>
    <property type="match status" value="1"/>
</dbReference>
<feature type="domain" description="OmpR/PhoB-type" evidence="7">
    <location>
        <begin position="134"/>
        <end position="237"/>
    </location>
</feature>
<evidence type="ECO:0000256" key="3">
    <source>
        <dbReference type="ARBA" id="ARBA00023015"/>
    </source>
</evidence>
<dbReference type="Gene3D" id="3.40.50.2300">
    <property type="match status" value="1"/>
</dbReference>
<feature type="DNA-binding region" description="OmpR/PhoB-type" evidence="6">
    <location>
        <begin position="134"/>
        <end position="237"/>
    </location>
</feature>
<evidence type="ECO:0000313" key="8">
    <source>
        <dbReference type="EMBL" id="UQS85581.1"/>
    </source>
</evidence>
<dbReference type="Proteomes" id="UP000831859">
    <property type="component" value="Chromosome"/>
</dbReference>
<dbReference type="SMART" id="SM00862">
    <property type="entry name" value="Trans_reg_C"/>
    <property type="match status" value="1"/>
</dbReference>
<keyword evidence="3" id="KW-0805">Transcription regulation</keyword>
<evidence type="ECO:0000256" key="6">
    <source>
        <dbReference type="PROSITE-ProRule" id="PRU01091"/>
    </source>
</evidence>
<dbReference type="RefSeq" id="WP_249511552.1">
    <property type="nucleotide sequence ID" value="NZ_CP093362.1"/>
</dbReference>
<keyword evidence="4 6" id="KW-0238">DNA-binding</keyword>
<sequence>MKNILLITNNLKLSSQISNLAANNGIFISNLNNINLEDINFFLKKDNIIAIIYDLSIVDSFKDNIDVIKKIRSSFTKPIIIVSNKYNEDHEQELFDLKIDDYISSVLTAKRILKRTFHKIELYTYLINNESQKIRKETYKNFEISLKYFQVKYREKKLDLTPKEFNIFYYMVRHNNQVLSREQIFSGVWREDRNNSDIFISSRIVDMHVSHLRDKLKSLPGNEVNIKTVRGFGYILN</sequence>
<evidence type="ECO:0000256" key="2">
    <source>
        <dbReference type="ARBA" id="ARBA00023012"/>
    </source>
</evidence>
<dbReference type="PROSITE" id="PS51755">
    <property type="entry name" value="OMPR_PHOB"/>
    <property type="match status" value="1"/>
</dbReference>
<dbReference type="InterPro" id="IPR036388">
    <property type="entry name" value="WH-like_DNA-bd_sf"/>
</dbReference>
<organism evidence="8 9">
    <name type="scientific">Apilactobacillus apisilvae</name>
    <dbReference type="NCBI Taxonomy" id="2923364"/>
    <lineage>
        <taxon>Bacteria</taxon>
        <taxon>Bacillati</taxon>
        <taxon>Bacillota</taxon>
        <taxon>Bacilli</taxon>
        <taxon>Lactobacillales</taxon>
        <taxon>Lactobacillaceae</taxon>
        <taxon>Apilactobacillus</taxon>
    </lineage>
</organism>
<dbReference type="SUPFAM" id="SSF52172">
    <property type="entry name" value="CheY-like"/>
    <property type="match status" value="1"/>
</dbReference>
<keyword evidence="2" id="KW-0902">Two-component regulatory system</keyword>
<dbReference type="SUPFAM" id="SSF46894">
    <property type="entry name" value="C-terminal effector domain of the bipartite response regulators"/>
    <property type="match status" value="1"/>
</dbReference>
<dbReference type="Pfam" id="PF00486">
    <property type="entry name" value="Trans_reg_C"/>
    <property type="match status" value="1"/>
</dbReference>
<dbReference type="Gene3D" id="1.10.10.10">
    <property type="entry name" value="Winged helix-like DNA-binding domain superfamily/Winged helix DNA-binding domain"/>
    <property type="match status" value="1"/>
</dbReference>
<dbReference type="InterPro" id="IPR039420">
    <property type="entry name" value="WalR-like"/>
</dbReference>
<dbReference type="InterPro" id="IPR011006">
    <property type="entry name" value="CheY-like_superfamily"/>
</dbReference>
<evidence type="ECO:0000256" key="1">
    <source>
        <dbReference type="ARBA" id="ARBA00022553"/>
    </source>
</evidence>
<keyword evidence="5" id="KW-0804">Transcription</keyword>
<dbReference type="InterPro" id="IPR016032">
    <property type="entry name" value="Sig_transdc_resp-reg_C-effctor"/>
</dbReference>
<protein>
    <submittedName>
        <fullName evidence="8">Response regulator transcription factor</fullName>
    </submittedName>
</protein>
<dbReference type="CDD" id="cd00383">
    <property type="entry name" value="trans_reg_C"/>
    <property type="match status" value="1"/>
</dbReference>
<accession>A0ABY4PJE8</accession>
<evidence type="ECO:0000313" key="9">
    <source>
        <dbReference type="Proteomes" id="UP000831859"/>
    </source>
</evidence>
<dbReference type="PANTHER" id="PTHR48111">
    <property type="entry name" value="REGULATOR OF RPOS"/>
    <property type="match status" value="1"/>
</dbReference>
<evidence type="ECO:0000256" key="5">
    <source>
        <dbReference type="ARBA" id="ARBA00023163"/>
    </source>
</evidence>